<evidence type="ECO:0000313" key="2">
    <source>
        <dbReference type="EMBL" id="NYI94245.1"/>
    </source>
</evidence>
<protein>
    <submittedName>
        <fullName evidence="2">FtsH-binding integral membrane protein</fullName>
    </submittedName>
</protein>
<reference evidence="2 3" key="1">
    <citation type="submission" date="2020-07" db="EMBL/GenBank/DDBJ databases">
        <title>Sequencing the genomes of 1000 actinobacteria strains.</title>
        <authorList>
            <person name="Klenk H.-P."/>
        </authorList>
    </citation>
    <scope>NUCLEOTIDE SEQUENCE [LARGE SCALE GENOMIC DNA]</scope>
    <source>
        <strain evidence="2 3">DSM 45927</strain>
    </source>
</reference>
<feature type="transmembrane region" description="Helical" evidence="1">
    <location>
        <begin position="14"/>
        <end position="32"/>
    </location>
</feature>
<evidence type="ECO:0000256" key="1">
    <source>
        <dbReference type="SAM" id="Phobius"/>
    </source>
</evidence>
<dbReference type="EMBL" id="JACCFO010000001">
    <property type="protein sequence ID" value="NYI94245.1"/>
    <property type="molecule type" value="Genomic_DNA"/>
</dbReference>
<dbReference type="Proteomes" id="UP000575985">
    <property type="component" value="Unassembled WGS sequence"/>
</dbReference>
<accession>A0A853BHM8</accession>
<proteinExistence type="predicted"/>
<feature type="transmembrane region" description="Helical" evidence="1">
    <location>
        <begin position="44"/>
        <end position="66"/>
    </location>
</feature>
<feature type="transmembrane region" description="Helical" evidence="1">
    <location>
        <begin position="78"/>
        <end position="100"/>
    </location>
</feature>
<keyword evidence="1" id="KW-0472">Membrane</keyword>
<sequence>MPTPDPAAHERTRAYARVIGPYVAVFTAVIALRLPDMTAVVDDLFAQPLMVWMLGAMMLAGGLVVIGGHRHWRGPLAVAVSLFGWFVALRGLALIVAPAAMDAGVQATLDSPAALTTARLLFGGLAVVGLLLAWAGWRGGRAAPVPGGAAR</sequence>
<dbReference type="RefSeq" id="WP_179765932.1">
    <property type="nucleotide sequence ID" value="NZ_JACCFO010000001.1"/>
</dbReference>
<organism evidence="2 3">
    <name type="scientific">Streptomonospora nanhaiensis</name>
    <dbReference type="NCBI Taxonomy" id="1323731"/>
    <lineage>
        <taxon>Bacteria</taxon>
        <taxon>Bacillati</taxon>
        <taxon>Actinomycetota</taxon>
        <taxon>Actinomycetes</taxon>
        <taxon>Streptosporangiales</taxon>
        <taxon>Nocardiopsidaceae</taxon>
        <taxon>Streptomonospora</taxon>
    </lineage>
</organism>
<comment type="caution">
    <text evidence="2">The sequence shown here is derived from an EMBL/GenBank/DDBJ whole genome shotgun (WGS) entry which is preliminary data.</text>
</comment>
<gene>
    <name evidence="2" type="ORF">HNR12_000522</name>
</gene>
<feature type="transmembrane region" description="Helical" evidence="1">
    <location>
        <begin position="120"/>
        <end position="137"/>
    </location>
</feature>
<keyword evidence="1" id="KW-1133">Transmembrane helix</keyword>
<keyword evidence="1" id="KW-0812">Transmembrane</keyword>
<dbReference type="AlphaFoldDB" id="A0A853BHM8"/>
<evidence type="ECO:0000313" key="3">
    <source>
        <dbReference type="Proteomes" id="UP000575985"/>
    </source>
</evidence>
<name>A0A853BHM8_9ACTN</name>
<keyword evidence="3" id="KW-1185">Reference proteome</keyword>